<evidence type="ECO:0000256" key="1">
    <source>
        <dbReference type="SAM" id="MobiDB-lite"/>
    </source>
</evidence>
<evidence type="ECO:0000313" key="2">
    <source>
        <dbReference type="EMBL" id="KAK3384057.1"/>
    </source>
</evidence>
<gene>
    <name evidence="2" type="ORF">B0T24DRAFT_588656</name>
</gene>
<dbReference type="EMBL" id="JAULSN010000001">
    <property type="protein sequence ID" value="KAK3384057.1"/>
    <property type="molecule type" value="Genomic_DNA"/>
</dbReference>
<proteinExistence type="predicted"/>
<evidence type="ECO:0000313" key="3">
    <source>
        <dbReference type="Proteomes" id="UP001287356"/>
    </source>
</evidence>
<reference evidence="2" key="1">
    <citation type="journal article" date="2023" name="Mol. Phylogenet. Evol.">
        <title>Genome-scale phylogeny and comparative genomics of the fungal order Sordariales.</title>
        <authorList>
            <person name="Hensen N."/>
            <person name="Bonometti L."/>
            <person name="Westerberg I."/>
            <person name="Brannstrom I.O."/>
            <person name="Guillou S."/>
            <person name="Cros-Aarteil S."/>
            <person name="Calhoun S."/>
            <person name="Haridas S."/>
            <person name="Kuo A."/>
            <person name="Mondo S."/>
            <person name="Pangilinan J."/>
            <person name="Riley R."/>
            <person name="LaButti K."/>
            <person name="Andreopoulos B."/>
            <person name="Lipzen A."/>
            <person name="Chen C."/>
            <person name="Yan M."/>
            <person name="Daum C."/>
            <person name="Ng V."/>
            <person name="Clum A."/>
            <person name="Steindorff A."/>
            <person name="Ohm R.A."/>
            <person name="Martin F."/>
            <person name="Silar P."/>
            <person name="Natvig D.O."/>
            <person name="Lalanne C."/>
            <person name="Gautier V."/>
            <person name="Ament-Velasquez S.L."/>
            <person name="Kruys A."/>
            <person name="Hutchinson M.I."/>
            <person name="Powell A.J."/>
            <person name="Barry K."/>
            <person name="Miller A.N."/>
            <person name="Grigoriev I.V."/>
            <person name="Debuchy R."/>
            <person name="Gladieux P."/>
            <person name="Hiltunen Thoren M."/>
            <person name="Johannesson H."/>
        </authorList>
    </citation>
    <scope>NUCLEOTIDE SEQUENCE</scope>
    <source>
        <strain evidence="2">CBS 958.72</strain>
    </source>
</reference>
<name>A0AAE0NM61_9PEZI</name>
<reference evidence="2" key="2">
    <citation type="submission" date="2023-06" db="EMBL/GenBank/DDBJ databases">
        <authorList>
            <consortium name="Lawrence Berkeley National Laboratory"/>
            <person name="Haridas S."/>
            <person name="Hensen N."/>
            <person name="Bonometti L."/>
            <person name="Westerberg I."/>
            <person name="Brannstrom I.O."/>
            <person name="Guillou S."/>
            <person name="Cros-Aarteil S."/>
            <person name="Calhoun S."/>
            <person name="Kuo A."/>
            <person name="Mondo S."/>
            <person name="Pangilinan J."/>
            <person name="Riley R."/>
            <person name="Labutti K."/>
            <person name="Andreopoulos B."/>
            <person name="Lipzen A."/>
            <person name="Chen C."/>
            <person name="Yanf M."/>
            <person name="Daum C."/>
            <person name="Ng V."/>
            <person name="Clum A."/>
            <person name="Steindorff A."/>
            <person name="Ohm R."/>
            <person name="Martin F."/>
            <person name="Silar P."/>
            <person name="Natvig D."/>
            <person name="Lalanne C."/>
            <person name="Gautier V."/>
            <person name="Ament-Velasquez S.L."/>
            <person name="Kruys A."/>
            <person name="Hutchinson M.I."/>
            <person name="Powell A.J."/>
            <person name="Barry K."/>
            <person name="Miller A.N."/>
            <person name="Grigoriev I.V."/>
            <person name="Debuchy R."/>
            <person name="Gladieux P."/>
            <person name="Thoren M.H."/>
            <person name="Johannesson H."/>
        </authorList>
    </citation>
    <scope>NUCLEOTIDE SEQUENCE</scope>
    <source>
        <strain evidence="2">CBS 958.72</strain>
    </source>
</reference>
<protein>
    <submittedName>
        <fullName evidence="2">Uncharacterized protein</fullName>
    </submittedName>
</protein>
<feature type="compositionally biased region" description="Polar residues" evidence="1">
    <location>
        <begin position="39"/>
        <end position="50"/>
    </location>
</feature>
<dbReference type="AlphaFoldDB" id="A0AAE0NM61"/>
<organism evidence="2 3">
    <name type="scientific">Lasiosphaeria ovina</name>
    <dbReference type="NCBI Taxonomy" id="92902"/>
    <lineage>
        <taxon>Eukaryota</taxon>
        <taxon>Fungi</taxon>
        <taxon>Dikarya</taxon>
        <taxon>Ascomycota</taxon>
        <taxon>Pezizomycotina</taxon>
        <taxon>Sordariomycetes</taxon>
        <taxon>Sordariomycetidae</taxon>
        <taxon>Sordariales</taxon>
        <taxon>Lasiosphaeriaceae</taxon>
        <taxon>Lasiosphaeria</taxon>
    </lineage>
</organism>
<keyword evidence="3" id="KW-1185">Reference proteome</keyword>
<comment type="caution">
    <text evidence="2">The sequence shown here is derived from an EMBL/GenBank/DDBJ whole genome shotgun (WGS) entry which is preliminary data.</text>
</comment>
<sequence length="237" mass="25889">MPSPTSLTTPLARCLFHGLRHNCAVERGRILPASARYFSTSSSRNLQTPPSKGEDTKKRKSQAELDEELRLKMDGLSGDGGASGVEYENGKPVAMKRSPRDGASHNAVHGLGANDSPPPYSPPRVPARKSLLSRMFLRSPKTKAAATLLAREKTGRGPPPATESRSVRICKRCDVPFYYAINSSETGDMVLCRYHPGKLEPLEAMMTRNGEGISKAIWSCWNHQDIGTGIDRVRCAL</sequence>
<dbReference type="Proteomes" id="UP001287356">
    <property type="component" value="Unassembled WGS sequence"/>
</dbReference>
<accession>A0AAE0NM61</accession>
<feature type="region of interest" description="Disordered" evidence="1">
    <location>
        <begin position="39"/>
        <end position="123"/>
    </location>
</feature>
<feature type="compositionally biased region" description="Basic and acidic residues" evidence="1">
    <location>
        <begin position="52"/>
        <end position="73"/>
    </location>
</feature>